<name>A0ABY5S6S3_9BACL</name>
<dbReference type="Proteomes" id="UP001057877">
    <property type="component" value="Chromosome"/>
</dbReference>
<reference evidence="3" key="1">
    <citation type="submission" date="2022-01" db="EMBL/GenBank/DDBJ databases">
        <title>Paenibacillus spongiae sp. nov., isolated from marine sponge.</title>
        <authorList>
            <person name="Li Z."/>
            <person name="Zhang M."/>
        </authorList>
    </citation>
    <scope>NUCLEOTIDE SEQUENCE</scope>
    <source>
        <strain evidence="3">PHS-Z3</strain>
    </source>
</reference>
<dbReference type="Pfam" id="PF12215">
    <property type="entry name" value="Glyco_hydr_116N"/>
    <property type="match status" value="1"/>
</dbReference>
<feature type="domain" description="Glycosyl-hydrolase family 116 N-terminal" evidence="2">
    <location>
        <begin position="19"/>
        <end position="334"/>
    </location>
</feature>
<evidence type="ECO:0000313" key="4">
    <source>
        <dbReference type="Proteomes" id="UP001057877"/>
    </source>
</evidence>
<dbReference type="EMBL" id="CP091430">
    <property type="protein sequence ID" value="UVI29285.1"/>
    <property type="molecule type" value="Genomic_DNA"/>
</dbReference>
<evidence type="ECO:0000313" key="3">
    <source>
        <dbReference type="EMBL" id="UVI29285.1"/>
    </source>
</evidence>
<gene>
    <name evidence="3" type="ORF">L1F29_28280</name>
</gene>
<keyword evidence="4" id="KW-1185">Reference proteome</keyword>
<dbReference type="SUPFAM" id="SSF48208">
    <property type="entry name" value="Six-hairpin glycosidases"/>
    <property type="match status" value="1"/>
</dbReference>
<dbReference type="Gene3D" id="1.50.10.10">
    <property type="match status" value="1"/>
</dbReference>
<evidence type="ECO:0000259" key="2">
    <source>
        <dbReference type="Pfam" id="PF12215"/>
    </source>
</evidence>
<dbReference type="RefSeq" id="WP_258385374.1">
    <property type="nucleotide sequence ID" value="NZ_CP091430.1"/>
</dbReference>
<dbReference type="PANTHER" id="PTHR12654">
    <property type="entry name" value="BILE ACID BETA-GLUCOSIDASE-RELATED"/>
    <property type="match status" value="1"/>
</dbReference>
<dbReference type="Pfam" id="PF04685">
    <property type="entry name" value="DUF608"/>
    <property type="match status" value="1"/>
</dbReference>
<dbReference type="InterPro" id="IPR008928">
    <property type="entry name" value="6-hairpin_glycosidase_sf"/>
</dbReference>
<dbReference type="InterPro" id="IPR012341">
    <property type="entry name" value="6hp_glycosidase-like_sf"/>
</dbReference>
<dbReference type="InterPro" id="IPR006775">
    <property type="entry name" value="GH116_catalytic"/>
</dbReference>
<dbReference type="PANTHER" id="PTHR12654:SF0">
    <property type="entry name" value="NON-LYSOSOMAL GLUCOSYLCERAMIDASE"/>
    <property type="match status" value="1"/>
</dbReference>
<organism evidence="3 4">
    <name type="scientific">Paenibacillus spongiae</name>
    <dbReference type="NCBI Taxonomy" id="2909671"/>
    <lineage>
        <taxon>Bacteria</taxon>
        <taxon>Bacillati</taxon>
        <taxon>Bacillota</taxon>
        <taxon>Bacilli</taxon>
        <taxon>Bacillales</taxon>
        <taxon>Paenibacillaceae</taxon>
        <taxon>Paenibacillus</taxon>
    </lineage>
</organism>
<accession>A0ABY5S6S3</accession>
<evidence type="ECO:0000259" key="1">
    <source>
        <dbReference type="Pfam" id="PF04685"/>
    </source>
</evidence>
<proteinExistence type="predicted"/>
<dbReference type="InterPro" id="IPR024462">
    <property type="entry name" value="GH116_N"/>
</dbReference>
<dbReference type="InterPro" id="IPR052566">
    <property type="entry name" value="Non-lysos_glucosylceramidase"/>
</dbReference>
<feature type="domain" description="Glycosyl-hydrolase family 116 catalytic region" evidence="1">
    <location>
        <begin position="452"/>
        <end position="751"/>
    </location>
</feature>
<protein>
    <submittedName>
        <fullName evidence="3">Non-lysosomal glucosylceramidase</fullName>
    </submittedName>
</protein>
<sequence>MNRMYNTVYEGDHGSRITYPLGGIGSGMIGLEGTGALSHISLRHHPNMLHEPMVFSAVCIKHAEGNIARVLEGPVPTWKVFTGTDPGNGLGGKHYGLPRFASSKFHARFPFGTVELLDSELPLDVSITGWSPFIPLHADDSSLPAAGLEFTFANKTGERLEIVYSFNASHFMKAADNAGHRVLRTENGFVLDQPAIDGKPWAQGGFSAATDQPQTIVNCAWFRGGWFDPLTMVWNTIESGECPEKPPVTEGMPSPGASLYVPLTLEPGERKTIRLLLSWYVPESDLTAGVPAAAPGELGDAAGHTGIGYYKPWYAKQFGGLAAVAGYWSEQYDRLRAESRTFSDCFYDTTLPEEIKEAISANLSILKSPTVLRQSDGRLWGWEGCHDDRGACHGSCSHVWNYAQALPHLFPELERGLRLTEFGECQDERGHQNFRAPLPIQPADHLFHAASDGQLGSIMKAYREWRVSGDTEWLKQLWPKVEQNLHYCTETWDPDRIGILVEPHHNTYDIEFWGPDGMCSSIYLGALKAASIMAEAMGEAANAGEYDALYRKGRHYMESELFNGEYFDQKIVWTGLRAPSPFELQSFQSHYSPEAVELMQEQGPKYQYGKGCLSDGVIGAWLAEMCGLGDILDREKVRSHLLSVYKYNLKRDLSKHANPQRPGYALGSDGGLLLCTWPKGGKLALPFVYSNEVWTGIEYQVASHLLALGCIEEGLEIVRVCRDRYDGRKRNPFNEYEWGHWYARAMASYALIQGWSGIRYDACDRTLFISKSSAGKGDYSSFLSTGGGYGTAGIKDGKPFVHCVSGEIPVERIEWV</sequence>